<dbReference type="EMBL" id="JQAN02000010">
    <property type="protein sequence ID" value="PPD58024.1"/>
    <property type="molecule type" value="Genomic_DNA"/>
</dbReference>
<feature type="transmembrane region" description="Helical" evidence="1">
    <location>
        <begin position="9"/>
        <end position="27"/>
    </location>
</feature>
<protein>
    <submittedName>
        <fullName evidence="2">Uncharacterized protein</fullName>
    </submittedName>
</protein>
<reference evidence="2 3" key="1">
    <citation type="journal article" date="2017" name="ISME J.">
        <title>Grape pomace compost harbors organohalide-respiring Dehalogenimonas species with novel reductive dehalogenase genes.</title>
        <authorList>
            <person name="Yang Y."/>
            <person name="Higgins S.A."/>
            <person name="Yan J."/>
            <person name="Simsir B."/>
            <person name="Chourey K."/>
            <person name="Iyer R."/>
            <person name="Hettich R.L."/>
            <person name="Baldwin B."/>
            <person name="Ogles D.M."/>
            <person name="Loffler F.E."/>
        </authorList>
    </citation>
    <scope>NUCLEOTIDE SEQUENCE [LARGE SCALE GENOMIC DNA]</scope>
    <source>
        <strain evidence="2 3">GP</strain>
    </source>
</reference>
<keyword evidence="1" id="KW-0472">Membrane</keyword>
<accession>A0A2P5P6V3</accession>
<evidence type="ECO:0000313" key="2">
    <source>
        <dbReference type="EMBL" id="PPD58024.1"/>
    </source>
</evidence>
<sequence length="92" mass="10201">MDMLMKPRVISIASMGIILSTFAWALFSNLLGFSSDIMALTTATIGVGLMGFASYRLPIKPKVEYVIILILIFTLSYFLLFPILGTNFAKFI</sequence>
<organism evidence="2 3">
    <name type="scientific">Dehalogenimonas etheniformans</name>
    <dbReference type="NCBI Taxonomy" id="1536648"/>
    <lineage>
        <taxon>Bacteria</taxon>
        <taxon>Bacillati</taxon>
        <taxon>Chloroflexota</taxon>
        <taxon>Dehalococcoidia</taxon>
        <taxon>Dehalococcoidales</taxon>
        <taxon>Dehalococcoidaceae</taxon>
        <taxon>Dehalogenimonas</taxon>
    </lineage>
</organism>
<comment type="caution">
    <text evidence="2">The sequence shown here is derived from an EMBL/GenBank/DDBJ whole genome shotgun (WGS) entry which is preliminary data.</text>
</comment>
<keyword evidence="1" id="KW-0812">Transmembrane</keyword>
<feature type="transmembrane region" description="Helical" evidence="1">
    <location>
        <begin position="33"/>
        <end position="53"/>
    </location>
</feature>
<gene>
    <name evidence="2" type="ORF">JP09_006960</name>
</gene>
<evidence type="ECO:0000256" key="1">
    <source>
        <dbReference type="SAM" id="Phobius"/>
    </source>
</evidence>
<dbReference type="Proteomes" id="UP000235653">
    <property type="component" value="Unassembled WGS sequence"/>
</dbReference>
<proteinExistence type="predicted"/>
<keyword evidence="1" id="KW-1133">Transmembrane helix</keyword>
<keyword evidence="3" id="KW-1185">Reference proteome</keyword>
<feature type="transmembrane region" description="Helical" evidence="1">
    <location>
        <begin position="65"/>
        <end position="84"/>
    </location>
</feature>
<evidence type="ECO:0000313" key="3">
    <source>
        <dbReference type="Proteomes" id="UP000235653"/>
    </source>
</evidence>
<name>A0A2P5P6V3_9CHLR</name>
<dbReference type="AlphaFoldDB" id="A0A2P5P6V3"/>